<feature type="compositionally biased region" description="Polar residues" evidence="1">
    <location>
        <begin position="47"/>
        <end position="59"/>
    </location>
</feature>
<dbReference type="InterPro" id="IPR018247">
    <property type="entry name" value="EF_Hand_1_Ca_BS"/>
</dbReference>
<feature type="compositionally biased region" description="Polar residues" evidence="1">
    <location>
        <begin position="75"/>
        <end position="101"/>
    </location>
</feature>
<keyword evidence="2" id="KW-0472">Membrane</keyword>
<comment type="caution">
    <text evidence="3">The sequence shown here is derived from an EMBL/GenBank/DDBJ whole genome shotgun (WGS) entry which is preliminary data.</text>
</comment>
<protein>
    <submittedName>
        <fullName evidence="3">Bacterial Ig-like domain (Group 3)</fullName>
    </submittedName>
</protein>
<evidence type="ECO:0000256" key="2">
    <source>
        <dbReference type="SAM" id="Phobius"/>
    </source>
</evidence>
<keyword evidence="2" id="KW-1133">Transmembrane helix</keyword>
<feature type="transmembrane region" description="Helical" evidence="2">
    <location>
        <begin position="21"/>
        <end position="42"/>
    </location>
</feature>
<feature type="transmembrane region" description="Helical" evidence="2">
    <location>
        <begin position="2485"/>
        <end position="2503"/>
    </location>
</feature>
<evidence type="ECO:0000313" key="3">
    <source>
        <dbReference type="EMBL" id="PLS29810.1"/>
    </source>
</evidence>
<dbReference type="EMBL" id="NMWT01000001">
    <property type="protein sequence ID" value="PLS29810.1"/>
    <property type="molecule type" value="Genomic_DNA"/>
</dbReference>
<sequence>MNPNTEQSTGPKKASSTLWKALLGGVVSIAMIASTNAVVAYANPANTNGDATTSQTPADGTNAADSGKTDDTGNADANGTGSGDGNTQNGTNAGDGTQNGSDGTNAGTGTDNGNTGAGDTASVAAPSAVTLDGSATAATFKEKDANGQDQDVTYDLVNGDGWSVKITAAGASQVQVSGWYSLDGTTACATAQEQGDAKKCAQIPADKGIVANPDANGVFTFTPGDGVYSLAALNVQAFDANGKASDAVNLGELAGKTTGSTLKNVAKLVVDTDASKTTTLTADTTPVKNGSDLSQKVDSFTIANANPLFAQRMRILAAQNPKPQLLTVGSTNFGDAAEAQAKGGKYVVTIDAAAAGNDAFAKDAAYTVALNGAALGSGAAQTSTSFTIDNEKPAQPVKLGIALAAGETVLKDDADEWLVTGDHALTITPAADTAGIAAVTILDKDGKKVADLTADTDGTYHWTLAADATYDLSKYQVTVTDDAGLVSDPVALDTIARADGFNAAKVIVATDDAAKSKVTFAVTGDLKPGGTYNSISGITLSNKNDRYFAKRVELMKTQLGNGNLVEVVDADGNVKDGYSAAKLQAKNGTEFQLTFDQELKLGKYSLRLTDAAIAYLNNVDPTVIGDLTVDDVAPTISKVTYTPDAGSTQQLSGKVLYANAKQSAPRIVVETADDVSGVAKVVVNAQFQKLNADGSLGNVENKAIEAAQQPDGTWVATLNDQGAYDFSNAIVDSTDNAENPAHFEFNGAADGTLAFDDTTLFVSTSASKDADFAASIAIDPNAASTNKVNAVKLESTSAWFKQIVANLPKDANGDLIVANGVSDTGASYALAAGAVSGKDSKFSLALGTAAFDVLVEAQKNGNHTIAIAAPFTGSDKTFLFDDVPAAITGFKYDNNGTEDSIDDGDLSTGDGDVKRELVFTAKDLLSDGTDDSGKTAGVKQVTATIGSGDAQKLTDNGDGTYTLTLDKPGTYVLSDIQIAVEDQTGNATPAQSVADLVKKLDADGPLKDVTSITIADAAADAKVVTTLLVNGKEYDVAADKAIYLKGDKAPTIQIKVSGNKNFTKRWNAAVKTGIPVLASTLSATGAAQAYGSVVLDSYVKSGDDYIITLKPATGAKDLMSAADNGLYTVSLDTAALNGNKAMRQLLGKRTGGRYTVAEKSFSLGVDNVEPSFTALTYTAGKNDLSGTVNGEGHVLANGSREISFSAHDLFAALKQGDQAGQTKDDANVAGLLDVTAKVTVEGFDGTTKTEDLKLQGNNGTYTAKLGDNGDGIYKLSNVRITVSDNAKKFTKDDDIATSDNANTKTVSLADIKQQLGAAGVPDQVAVSKSKGTAETLVNGKSVKDEGQYYTKDIESVTIKVKDDPAFAFRAAILKAQYGTTNVFDGSSVQYSTVNKTGLSATIADADIDTNAATLTWTGAKLNTLFVPLATAIAAGKTQTNGNYTIKAPLTDGAVALLASPKDVKFTLDEVAPEISKISGAEGVEGVSLVRGFDVKGKSYDVYAAAGEQKIKLYVKDLLPEGQSDAAVRNDDNVKNEVGTSGIDDKSVTFSVPAPVDLEGNAIIGGHADTDKQADDYDPAKGIFTITLDQEGFYDLNAITVTVKDAAGNEHKNAPILSAPVKDKINYTAIVADVNDDNSAKLIVNNVAGNPKSRDPEYYYRGKTRATYEITDKWFPLYQKLTKLHSNLLAGSTGDTTPQDPNTGETDVKELKVTDGTWTKNGDTWTLADQPIQLKGNNAEVEGKYHLNLTYKGLRSEQKNANKDFVMDWTAPKLGNLTSSVTSPAKWNWIFATTGVTVTLDGVNDSISGICSAAANNSPDSHDCASKGEESVRFSQLGFDKWISDLGEHPAPAVAYAGTTAGGSISFGFDGDSQRLTLGNTSIALTDAAGNPVDTGALNTYEGVNGDKAASNVKGVEGIAIDTVAPTISIAYDNNDVRNGKYYKAHRTGTVTLVESNFDFSLKNEPARVVVTTTVDGEKHTYGVASFSNPSGDRKTYVATFKADRDGDWTVDASYTDPGDHASNVIHEEFTVDTVAPVLTLTFDNNNVKNGMYYSADRNATVREVERNFSESESVITTTAKDDNKADQPAPGASGWVRTGGERESTEWMNHVAFTGELHYTIKATATDLAGNVAQEVSEPEFVIDKTKPSIKIDRVEDKTAYAGTVAPLITTDDTNIDMSKVKWTLKGAHRGELKDKKLPQSTTKDTDNSQVVDFADFERKVAIDDVYTLTAEATDMAGNTYKTQKTFSANRFGSTYVFTAGTQNLRGAFIKKSQPVTVSEINVSGLDQGKSHVVVAKDASAKQLADKDFTMKTTDDKGWSRTEYTIPAKQFDEDGYYRVQLTSEDKAGNLSQNTMEKKDEDRKSNAEVNFALDTTAPTSAALGVTSGNVYLDQNGRSVGIDAKDNLQVASAEIAVDGETQATWNGNTLLKSTPTFRLPADGARHEITVTTVDKAGNQSTAVYDNITIASNWWQYAMSTPWIRNTMIFGAIIVIAAIAGAIVAISRRRKSLAYRDNPFGRE</sequence>
<feature type="compositionally biased region" description="Low complexity" evidence="1">
    <location>
        <begin position="102"/>
        <end position="121"/>
    </location>
</feature>
<dbReference type="Proteomes" id="UP000235034">
    <property type="component" value="Unassembled WGS sequence"/>
</dbReference>
<dbReference type="GO" id="GO:0005975">
    <property type="term" value="P:carbohydrate metabolic process"/>
    <property type="evidence" value="ECO:0007669"/>
    <property type="project" value="UniProtKB-ARBA"/>
</dbReference>
<feature type="region of interest" description="Disordered" evidence="1">
    <location>
        <begin position="2079"/>
        <end position="2101"/>
    </location>
</feature>
<dbReference type="Gene3D" id="2.60.40.10">
    <property type="entry name" value="Immunoglobulins"/>
    <property type="match status" value="1"/>
</dbReference>
<evidence type="ECO:0000256" key="1">
    <source>
        <dbReference type="SAM" id="MobiDB-lite"/>
    </source>
</evidence>
<organism evidence="3 4">
    <name type="scientific">Bifidobacterium parmae</name>
    <dbReference type="NCBI Taxonomy" id="361854"/>
    <lineage>
        <taxon>Bacteria</taxon>
        <taxon>Bacillati</taxon>
        <taxon>Actinomycetota</taxon>
        <taxon>Actinomycetes</taxon>
        <taxon>Bifidobacteriales</taxon>
        <taxon>Bifidobacteriaceae</taxon>
        <taxon>Bifidobacterium</taxon>
    </lineage>
</organism>
<reference evidence="3 4" key="1">
    <citation type="submission" date="2017-07" db="EMBL/GenBank/DDBJ databases">
        <title>Bifidobacterium novel species.</title>
        <authorList>
            <person name="Lugli G.A."/>
            <person name="Milani C."/>
            <person name="Duranti S."/>
            <person name="Mangifesta M."/>
        </authorList>
    </citation>
    <scope>NUCLEOTIDE SEQUENCE [LARGE SCALE GENOMIC DNA]</scope>
    <source>
        <strain evidence="3 4">77</strain>
    </source>
</reference>
<feature type="region of interest" description="Disordered" evidence="1">
    <location>
        <begin position="47"/>
        <end position="121"/>
    </location>
</feature>
<dbReference type="OrthoDB" id="3193440at2"/>
<gene>
    <name evidence="3" type="ORF">Uis4E_0151</name>
</gene>
<proteinExistence type="predicted"/>
<keyword evidence="2" id="KW-0812">Transmembrane</keyword>
<evidence type="ECO:0000313" key="4">
    <source>
        <dbReference type="Proteomes" id="UP000235034"/>
    </source>
</evidence>
<dbReference type="InterPro" id="IPR013783">
    <property type="entry name" value="Ig-like_fold"/>
</dbReference>
<dbReference type="PROSITE" id="PS00018">
    <property type="entry name" value="EF_HAND_1"/>
    <property type="match status" value="1"/>
</dbReference>
<name>A0A2N5J6G5_9BIFI</name>
<keyword evidence="4" id="KW-1185">Reference proteome</keyword>
<accession>A0A2N5J6G5</accession>